<organism evidence="2 3">
    <name type="scientific">Rhizobium glycinendophyticum</name>
    <dbReference type="NCBI Taxonomy" id="2589807"/>
    <lineage>
        <taxon>Bacteria</taxon>
        <taxon>Pseudomonadati</taxon>
        <taxon>Pseudomonadota</taxon>
        <taxon>Alphaproteobacteria</taxon>
        <taxon>Hyphomicrobiales</taxon>
        <taxon>Rhizobiaceae</taxon>
        <taxon>Rhizobium/Agrobacterium group</taxon>
        <taxon>Rhizobium</taxon>
    </lineage>
</organism>
<keyword evidence="3" id="KW-1185">Reference proteome</keyword>
<evidence type="ECO:0000313" key="3">
    <source>
        <dbReference type="Proteomes" id="UP000316429"/>
    </source>
</evidence>
<sequence length="91" mass="9944">MVDLFKRLFGKDTSSTTVPADAGEPMPQPTPQNRVDEARLAARRAQISNDLFELQQIAMAELALRKEQDAAAAKAGFEADEKDTTGRVLIV</sequence>
<dbReference type="AlphaFoldDB" id="A0A504USR6"/>
<feature type="region of interest" description="Disordered" evidence="1">
    <location>
        <begin position="9"/>
        <end position="32"/>
    </location>
</feature>
<name>A0A504USR6_9HYPH</name>
<protein>
    <submittedName>
        <fullName evidence="2">Uncharacterized protein</fullName>
    </submittedName>
</protein>
<gene>
    <name evidence="2" type="ORF">FJQ55_13235</name>
</gene>
<comment type="caution">
    <text evidence="2">The sequence shown here is derived from an EMBL/GenBank/DDBJ whole genome shotgun (WGS) entry which is preliminary data.</text>
</comment>
<reference evidence="2 3" key="1">
    <citation type="submission" date="2019-06" db="EMBL/GenBank/DDBJ databases">
        <title>Rhizobium sp. CL12 isolated from roots of soybean.</title>
        <authorList>
            <person name="Wang C."/>
        </authorList>
    </citation>
    <scope>NUCLEOTIDE SEQUENCE [LARGE SCALE GENOMIC DNA]</scope>
    <source>
        <strain evidence="2 3">CL12</strain>
    </source>
</reference>
<dbReference type="RefSeq" id="WP_140828519.1">
    <property type="nucleotide sequence ID" value="NZ_VFYP01000001.1"/>
</dbReference>
<accession>A0A504USR6</accession>
<proteinExistence type="predicted"/>
<dbReference type="Proteomes" id="UP000316429">
    <property type="component" value="Unassembled WGS sequence"/>
</dbReference>
<dbReference type="EMBL" id="VFYP01000001">
    <property type="protein sequence ID" value="TPP11716.1"/>
    <property type="molecule type" value="Genomic_DNA"/>
</dbReference>
<evidence type="ECO:0000256" key="1">
    <source>
        <dbReference type="SAM" id="MobiDB-lite"/>
    </source>
</evidence>
<dbReference type="OrthoDB" id="8404451at2"/>
<evidence type="ECO:0000313" key="2">
    <source>
        <dbReference type="EMBL" id="TPP11716.1"/>
    </source>
</evidence>